<evidence type="ECO:0000256" key="4">
    <source>
        <dbReference type="ARBA" id="ARBA00022840"/>
    </source>
</evidence>
<reference evidence="10 11" key="1">
    <citation type="journal article" date="2009" name="Science">
        <title>Green evolution and dynamic adaptations revealed by genomes of the marine picoeukaryotes Micromonas.</title>
        <authorList>
            <person name="Worden A.Z."/>
            <person name="Lee J.H."/>
            <person name="Mock T."/>
            <person name="Rouze P."/>
            <person name="Simmons M.P."/>
            <person name="Aerts A.L."/>
            <person name="Allen A.E."/>
            <person name="Cuvelier M.L."/>
            <person name="Derelle E."/>
            <person name="Everett M.V."/>
            <person name="Foulon E."/>
            <person name="Grimwood J."/>
            <person name="Gundlach H."/>
            <person name="Henrissat B."/>
            <person name="Napoli C."/>
            <person name="McDonald S.M."/>
            <person name="Parker M.S."/>
            <person name="Rombauts S."/>
            <person name="Salamov A."/>
            <person name="Von Dassow P."/>
            <person name="Badger J.H."/>
            <person name="Coutinho P.M."/>
            <person name="Demir E."/>
            <person name="Dubchak I."/>
            <person name="Gentemann C."/>
            <person name="Eikrem W."/>
            <person name="Gready J.E."/>
            <person name="John U."/>
            <person name="Lanier W."/>
            <person name="Lindquist E.A."/>
            <person name="Lucas S."/>
            <person name="Mayer K.F."/>
            <person name="Moreau H."/>
            <person name="Not F."/>
            <person name="Otillar R."/>
            <person name="Panaud O."/>
            <person name="Pangilinan J."/>
            <person name="Paulsen I."/>
            <person name="Piegu B."/>
            <person name="Poliakov A."/>
            <person name="Robbens S."/>
            <person name="Schmutz J."/>
            <person name="Toulza E."/>
            <person name="Wyss T."/>
            <person name="Zelensky A."/>
            <person name="Zhou K."/>
            <person name="Armbrust E.V."/>
            <person name="Bhattacharya D."/>
            <person name="Goodenough U.W."/>
            <person name="Van de Peer Y."/>
            <person name="Grigoriev I.V."/>
        </authorList>
    </citation>
    <scope>NUCLEOTIDE SEQUENCE [LARGE SCALE GENOMIC DNA]</scope>
    <source>
        <strain evidence="10 11">CCMP1545</strain>
    </source>
</reference>
<dbReference type="KEGG" id="mpp:MICPUCDRAFT_55574"/>
<dbReference type="OrthoDB" id="10261904at2759"/>
<feature type="domain" description="Helicase C-terminal" evidence="8">
    <location>
        <begin position="262"/>
        <end position="410"/>
    </location>
</feature>
<protein>
    <submittedName>
        <fullName evidence="10">Dead-box ATP-dependent RNA helicase</fullName>
    </submittedName>
</protein>
<dbReference type="SUPFAM" id="SSF52540">
    <property type="entry name" value="P-loop containing nucleoside triphosphate hydrolases"/>
    <property type="match status" value="1"/>
</dbReference>
<dbReference type="Proteomes" id="UP000001876">
    <property type="component" value="Unassembled WGS sequence"/>
</dbReference>
<evidence type="ECO:0000259" key="9">
    <source>
        <dbReference type="PROSITE" id="PS51195"/>
    </source>
</evidence>
<dbReference type="Pfam" id="PF00270">
    <property type="entry name" value="DEAD"/>
    <property type="match status" value="1"/>
</dbReference>
<dbReference type="GO" id="GO:0016787">
    <property type="term" value="F:hydrolase activity"/>
    <property type="evidence" value="ECO:0007669"/>
    <property type="project" value="UniProtKB-KW"/>
</dbReference>
<dbReference type="PROSITE" id="PS51195">
    <property type="entry name" value="Q_MOTIF"/>
    <property type="match status" value="1"/>
</dbReference>
<dbReference type="GeneID" id="9681395"/>
<dbReference type="SMART" id="SM00487">
    <property type="entry name" value="DEXDc"/>
    <property type="match status" value="1"/>
</dbReference>
<keyword evidence="3 6" id="KW-0347">Helicase</keyword>
<dbReference type="RefSeq" id="XP_003056113.1">
    <property type="nucleotide sequence ID" value="XM_003056067.1"/>
</dbReference>
<dbReference type="InterPro" id="IPR050079">
    <property type="entry name" value="DEAD_box_RNA_helicase"/>
</dbReference>
<dbReference type="InterPro" id="IPR014001">
    <property type="entry name" value="Helicase_ATP-bd"/>
</dbReference>
<keyword evidence="11" id="KW-1185">Reference proteome</keyword>
<evidence type="ECO:0000259" key="7">
    <source>
        <dbReference type="PROSITE" id="PS51192"/>
    </source>
</evidence>
<organism evidence="11">
    <name type="scientific">Micromonas pusilla (strain CCMP1545)</name>
    <name type="common">Picoplanktonic green alga</name>
    <dbReference type="NCBI Taxonomy" id="564608"/>
    <lineage>
        <taxon>Eukaryota</taxon>
        <taxon>Viridiplantae</taxon>
        <taxon>Chlorophyta</taxon>
        <taxon>Mamiellophyceae</taxon>
        <taxon>Mamiellales</taxon>
        <taxon>Mamiellaceae</taxon>
        <taxon>Micromonas</taxon>
    </lineage>
</organism>
<dbReference type="InterPro" id="IPR027417">
    <property type="entry name" value="P-loop_NTPase"/>
</dbReference>
<dbReference type="EMBL" id="GG663736">
    <property type="protein sequence ID" value="EEH59489.1"/>
    <property type="molecule type" value="Genomic_DNA"/>
</dbReference>
<evidence type="ECO:0000256" key="5">
    <source>
        <dbReference type="PROSITE-ProRule" id="PRU00552"/>
    </source>
</evidence>
<feature type="short sequence motif" description="Q motif" evidence="5">
    <location>
        <begin position="31"/>
        <end position="59"/>
    </location>
</feature>
<dbReference type="PROSITE" id="PS51194">
    <property type="entry name" value="HELICASE_CTER"/>
    <property type="match status" value="1"/>
</dbReference>
<dbReference type="InterPro" id="IPR014014">
    <property type="entry name" value="RNA_helicase_DEAD_Q_motif"/>
</dbReference>
<evidence type="ECO:0000259" key="8">
    <source>
        <dbReference type="PROSITE" id="PS51194"/>
    </source>
</evidence>
<dbReference type="SMART" id="SM00490">
    <property type="entry name" value="HELICc"/>
    <property type="match status" value="1"/>
</dbReference>
<dbReference type="GO" id="GO:0005524">
    <property type="term" value="F:ATP binding"/>
    <property type="evidence" value="ECO:0007669"/>
    <property type="project" value="UniProtKB-KW"/>
</dbReference>
<sequence length="445" mass="49038">MTSLTPSLYRESGTRLALERTHLPISTNARDTFASLGLNTRLCANVVKVGLQKPTAVQRECIPAILRGFDVVGTSQTGSGKTAAFALPILELLGVDPYGIFCLCLTPTRELASQIADQFDAFSSGILLRSCIVIGGESLRAQASALSSRPHVVVATPGRLVEHFLYNDEIVGAFSNLHSLVLDEADRLLEPGFDAELRIIMHNLPSRRRNTHLFSATLTPSICAIQEVTQKTAFHYEAQSNPGFKDCVQEYCFVPAKVKEVYLLHLLKVLLSNGVSSIIVFTRTIYSCELLHEMLGILGLDTVLLHSMKKQRIRASNLGRFKSGEAQILIATDIASRGLDIPTVDVVINYDVPFVPREYVHRIGRAGRSGRRGRAITLVSQFEIVLLHKIEQLTGIDLGEVSGVVEGEVLKNMSAIFSARREGKMKMSQLGGFEDQLRLRKKLKR</sequence>
<dbReference type="PROSITE" id="PS00039">
    <property type="entry name" value="DEAD_ATP_HELICASE"/>
    <property type="match status" value="1"/>
</dbReference>
<feature type="domain" description="Helicase ATP-binding" evidence="7">
    <location>
        <begin position="62"/>
        <end position="236"/>
    </location>
</feature>
<evidence type="ECO:0000313" key="11">
    <source>
        <dbReference type="Proteomes" id="UP000001876"/>
    </source>
</evidence>
<name>C1ML49_MICPC</name>
<dbReference type="InterPro" id="IPR001650">
    <property type="entry name" value="Helicase_C-like"/>
</dbReference>
<dbReference type="Pfam" id="PF00271">
    <property type="entry name" value="Helicase_C"/>
    <property type="match status" value="1"/>
</dbReference>
<keyword evidence="2 6" id="KW-0378">Hydrolase</keyword>
<dbReference type="InterPro" id="IPR000629">
    <property type="entry name" value="RNA-helicase_DEAD-box_CS"/>
</dbReference>
<keyword evidence="4 6" id="KW-0067">ATP-binding</keyword>
<gene>
    <name evidence="10" type="primary">RH36</name>
    <name evidence="10" type="ORF">MICPUCDRAFT_55574</name>
</gene>
<keyword evidence="1 6" id="KW-0547">Nucleotide-binding</keyword>
<dbReference type="InterPro" id="IPR011545">
    <property type="entry name" value="DEAD/DEAH_box_helicase_dom"/>
</dbReference>
<dbReference type="Gene3D" id="3.40.50.300">
    <property type="entry name" value="P-loop containing nucleotide triphosphate hydrolases"/>
    <property type="match status" value="2"/>
</dbReference>
<evidence type="ECO:0000256" key="3">
    <source>
        <dbReference type="ARBA" id="ARBA00022806"/>
    </source>
</evidence>
<dbReference type="PROSITE" id="PS51192">
    <property type="entry name" value="HELICASE_ATP_BIND_1"/>
    <property type="match status" value="1"/>
</dbReference>
<dbReference type="GO" id="GO:0005829">
    <property type="term" value="C:cytosol"/>
    <property type="evidence" value="ECO:0007669"/>
    <property type="project" value="TreeGrafter"/>
</dbReference>
<dbReference type="STRING" id="564608.C1ML49"/>
<dbReference type="CDD" id="cd18787">
    <property type="entry name" value="SF2_C_DEAD"/>
    <property type="match status" value="1"/>
</dbReference>
<dbReference type="GO" id="GO:0003676">
    <property type="term" value="F:nucleic acid binding"/>
    <property type="evidence" value="ECO:0007669"/>
    <property type="project" value="InterPro"/>
</dbReference>
<dbReference type="eggNOG" id="KOG0340">
    <property type="taxonomic scope" value="Eukaryota"/>
</dbReference>
<evidence type="ECO:0000313" key="10">
    <source>
        <dbReference type="EMBL" id="EEH59489.1"/>
    </source>
</evidence>
<evidence type="ECO:0000256" key="1">
    <source>
        <dbReference type="ARBA" id="ARBA00022741"/>
    </source>
</evidence>
<dbReference type="OMA" id="IMIFTDT"/>
<evidence type="ECO:0000256" key="6">
    <source>
        <dbReference type="RuleBase" id="RU000492"/>
    </source>
</evidence>
<dbReference type="PANTHER" id="PTHR47959:SF24">
    <property type="entry name" value="ATP-DEPENDENT RNA HELICASE"/>
    <property type="match status" value="1"/>
</dbReference>
<feature type="domain" description="DEAD-box RNA helicase Q" evidence="9">
    <location>
        <begin position="31"/>
        <end position="59"/>
    </location>
</feature>
<proteinExistence type="inferred from homology"/>
<dbReference type="PANTHER" id="PTHR47959">
    <property type="entry name" value="ATP-DEPENDENT RNA HELICASE RHLE-RELATED"/>
    <property type="match status" value="1"/>
</dbReference>
<accession>C1ML49</accession>
<evidence type="ECO:0000256" key="2">
    <source>
        <dbReference type="ARBA" id="ARBA00022801"/>
    </source>
</evidence>
<dbReference type="AlphaFoldDB" id="C1ML49"/>
<comment type="similarity">
    <text evidence="6">Belongs to the DEAD box helicase family.</text>
</comment>
<dbReference type="GO" id="GO:0003724">
    <property type="term" value="F:RNA helicase activity"/>
    <property type="evidence" value="ECO:0007669"/>
    <property type="project" value="InterPro"/>
</dbReference>